<protein>
    <submittedName>
        <fullName evidence="2">Uncharacterized protein</fullName>
    </submittedName>
</protein>
<keyword evidence="1" id="KW-1133">Transmembrane helix</keyword>
<dbReference type="Proteomes" id="UP001600888">
    <property type="component" value="Unassembled WGS sequence"/>
</dbReference>
<accession>A0ABR4EDW1</accession>
<gene>
    <name evidence="2" type="ORF">FJTKL_12437</name>
</gene>
<reference evidence="2 3" key="1">
    <citation type="submission" date="2024-03" db="EMBL/GenBank/DDBJ databases">
        <title>A high-quality draft genome sequence of Diaporthe vaccinii, a causative agent of upright dieback and viscid rot disease in cranberry plants.</title>
        <authorList>
            <person name="Sarrasin M."/>
            <person name="Lang B.F."/>
            <person name="Burger G."/>
        </authorList>
    </citation>
    <scope>NUCLEOTIDE SEQUENCE [LARGE SCALE GENOMIC DNA]</scope>
    <source>
        <strain evidence="2 3">IS7</strain>
    </source>
</reference>
<keyword evidence="1" id="KW-0472">Membrane</keyword>
<evidence type="ECO:0000313" key="3">
    <source>
        <dbReference type="Proteomes" id="UP001600888"/>
    </source>
</evidence>
<feature type="transmembrane region" description="Helical" evidence="1">
    <location>
        <begin position="305"/>
        <end position="325"/>
    </location>
</feature>
<evidence type="ECO:0000313" key="2">
    <source>
        <dbReference type="EMBL" id="KAL2280619.1"/>
    </source>
</evidence>
<dbReference type="EMBL" id="JBAWTH010000065">
    <property type="protein sequence ID" value="KAL2280619.1"/>
    <property type="molecule type" value="Genomic_DNA"/>
</dbReference>
<keyword evidence="3" id="KW-1185">Reference proteome</keyword>
<name>A0ABR4EDW1_9PEZI</name>
<evidence type="ECO:0000256" key="1">
    <source>
        <dbReference type="SAM" id="Phobius"/>
    </source>
</evidence>
<keyword evidence="1" id="KW-0812">Transmembrane</keyword>
<organism evidence="2 3">
    <name type="scientific">Diaporthe vaccinii</name>
    <dbReference type="NCBI Taxonomy" id="105482"/>
    <lineage>
        <taxon>Eukaryota</taxon>
        <taxon>Fungi</taxon>
        <taxon>Dikarya</taxon>
        <taxon>Ascomycota</taxon>
        <taxon>Pezizomycotina</taxon>
        <taxon>Sordariomycetes</taxon>
        <taxon>Sordariomycetidae</taxon>
        <taxon>Diaporthales</taxon>
        <taxon>Diaporthaceae</taxon>
        <taxon>Diaporthe</taxon>
        <taxon>Diaporthe eres species complex</taxon>
    </lineage>
</organism>
<sequence length="394" mass="43703">MAGVFDVSAVVVWRPATVFPPQIVGTPRTRFGFAHCRDAAGISSKRSVAELYESPGRFPLYLGQDTLGVSTRSADTDSALSVPDDISCPYRAGHCSDIMVYVHIAGTAGAGHVFHRPRTDVACICHHGLNLDILLDLGGVQVRKVVIKDYLLEGDPPAKWFKIQRVKVGDNFACPIAGLNLCAKIVCEVDETRNNMLVFTRRRRPVLVPKHHALNARAAMTCAGAFGRTGCCRRSGWSRTRFTIGLVGEQGLVHVVSDGINIRSLTLEVARGQRVRLVNRLVNVDANDNRILFLIMIYKGLLHRLAIVVTIAVVVATHVCLTFQIRPQRPAMFLRLLECWVDALRGPRKNAPLALVLLVCCLWQQFPRTFRQRTSHLWWRDTANRGDMIGNTGL</sequence>
<comment type="caution">
    <text evidence="2">The sequence shown here is derived from an EMBL/GenBank/DDBJ whole genome shotgun (WGS) entry which is preliminary data.</text>
</comment>
<proteinExistence type="predicted"/>